<accession>A0A5B7CLY1</accession>
<evidence type="ECO:0000313" key="3">
    <source>
        <dbReference type="Proteomes" id="UP000324222"/>
    </source>
</evidence>
<keyword evidence="1" id="KW-0472">Membrane</keyword>
<gene>
    <name evidence="2" type="ORF">E2C01_002439</name>
</gene>
<feature type="transmembrane region" description="Helical" evidence="1">
    <location>
        <begin position="74"/>
        <end position="97"/>
    </location>
</feature>
<dbReference type="EMBL" id="VSRR010000087">
    <property type="protein sequence ID" value="MPC09821.1"/>
    <property type="molecule type" value="Genomic_DNA"/>
</dbReference>
<reference evidence="2 3" key="1">
    <citation type="submission" date="2019-05" db="EMBL/GenBank/DDBJ databases">
        <title>Another draft genome of Portunus trituberculatus and its Hox gene families provides insights of decapod evolution.</title>
        <authorList>
            <person name="Jeong J.-H."/>
            <person name="Song I."/>
            <person name="Kim S."/>
            <person name="Choi T."/>
            <person name="Kim D."/>
            <person name="Ryu S."/>
            <person name="Kim W."/>
        </authorList>
    </citation>
    <scope>NUCLEOTIDE SEQUENCE [LARGE SCALE GENOMIC DNA]</scope>
    <source>
        <tissue evidence="2">Muscle</tissue>
    </source>
</reference>
<comment type="caution">
    <text evidence="2">The sequence shown here is derived from an EMBL/GenBank/DDBJ whole genome shotgun (WGS) entry which is preliminary data.</text>
</comment>
<keyword evidence="1" id="KW-0812">Transmembrane</keyword>
<evidence type="ECO:0000313" key="2">
    <source>
        <dbReference type="EMBL" id="MPC09821.1"/>
    </source>
</evidence>
<protein>
    <submittedName>
        <fullName evidence="2">Uncharacterized protein</fullName>
    </submittedName>
</protein>
<organism evidence="2 3">
    <name type="scientific">Portunus trituberculatus</name>
    <name type="common">Swimming crab</name>
    <name type="synonym">Neptunus trituberculatus</name>
    <dbReference type="NCBI Taxonomy" id="210409"/>
    <lineage>
        <taxon>Eukaryota</taxon>
        <taxon>Metazoa</taxon>
        <taxon>Ecdysozoa</taxon>
        <taxon>Arthropoda</taxon>
        <taxon>Crustacea</taxon>
        <taxon>Multicrustacea</taxon>
        <taxon>Malacostraca</taxon>
        <taxon>Eumalacostraca</taxon>
        <taxon>Eucarida</taxon>
        <taxon>Decapoda</taxon>
        <taxon>Pleocyemata</taxon>
        <taxon>Brachyura</taxon>
        <taxon>Eubrachyura</taxon>
        <taxon>Portunoidea</taxon>
        <taxon>Portunidae</taxon>
        <taxon>Portuninae</taxon>
        <taxon>Portunus</taxon>
    </lineage>
</organism>
<keyword evidence="1" id="KW-1133">Transmembrane helix</keyword>
<dbReference type="AlphaFoldDB" id="A0A5B7CLY1"/>
<name>A0A5B7CLY1_PORTR</name>
<evidence type="ECO:0000256" key="1">
    <source>
        <dbReference type="SAM" id="Phobius"/>
    </source>
</evidence>
<dbReference type="Proteomes" id="UP000324222">
    <property type="component" value="Unassembled WGS sequence"/>
</dbReference>
<proteinExistence type="predicted"/>
<sequence length="99" mass="10933">MSNDQLIHQYHEDAAVNMPLTLYFPPDKSSFLPPPHMSLPFPAPPSPPRPPVMLETRRASGTVRPRVSWHGVEVVVVVLAVIVVVVVVVVVMLVFMISV</sequence>
<keyword evidence="3" id="KW-1185">Reference proteome</keyword>